<dbReference type="Gene3D" id="3.40.50.2300">
    <property type="match status" value="1"/>
</dbReference>
<dbReference type="SMART" id="SM00448">
    <property type="entry name" value="REC"/>
    <property type="match status" value="1"/>
</dbReference>
<dbReference type="NCBIfam" id="TIGR00229">
    <property type="entry name" value="sensory_box"/>
    <property type="match status" value="1"/>
</dbReference>
<evidence type="ECO:0000259" key="6">
    <source>
        <dbReference type="PROSITE" id="PS50110"/>
    </source>
</evidence>
<protein>
    <recommendedName>
        <fullName evidence="11">Two-component system protein A</fullName>
    </recommendedName>
</protein>
<dbReference type="EMBL" id="JAZGUE010000003">
    <property type="protein sequence ID" value="KAL2269234.1"/>
    <property type="molecule type" value="Genomic_DNA"/>
</dbReference>
<sequence>MRPPRASSPGIAGPDIDLIFDLAPLALLVLSPAWRITRASARFLAEWRVSADDCIAHELLSFVERHLHPTRPTYLANLAACVDDALAARAPRTSRPINTRYGVSWKARVIPVFDGDELLSLVLEWQEGPLDNSDFESTEPGLTTDDAFRILVQAVKDYAIFLLDPKGRIATWNAGAEVLKGYTREEILGKHFSLFYSKEDVDIGKPEMELELCLRNGRVEDEGWRYRKDGSRFWANVIITAVYRDGEHVGFGKVTRDLTERKSTESRLIAAYEESEKLKSDFLANMSHELRTPMHGMLSACTLLLDTQLSPRQRDMVSIMEESGQVLLQVINDILDYSKLSSGSFSIHSDIVGITSIVTSVVRAIQPSLPPEVHFELFLSPDLPRSVRGDPLRYRQILQNVIGNAAKFTDKGAIRVHTSVECEDNETCTILTEVTDTGIGIPDTSAANLFTPFVQFDATTTKSYKGTGLGLSIAKSLAELMGGRIGYRPNPDRHGSVFWFTARFDKIKCLSDIRGWSRFGAIRDINAAPVKQPHAAPSPSSSVDINEMLKELRIVSPVKNMLLVEDNLINQKVMLGMLRAMGFKNVALASNGAEAVSLVRGKPAAYDLVLMDINMPVMDGHQATHDIRAAGILVPIVAMTAYALKGDQERCLETGMNDYIAKPVDKKRLIRVLGKWLLHMKDYRKTVDERLDEPRRRPDALCQPTPSVEADNPLELLTGNPVVPSTEASEGGKEHSIDKPLPASLSIRPRHGPEKVTGALDPLNNDENSCSKPIPVWNPESAHEDSRDNDDGLSREHKAEEQTDVNHLLHGKCPTSIGLPLVNRGRPPPPSQNQEAFAK</sequence>
<dbReference type="Pfam" id="PF00512">
    <property type="entry name" value="HisKA"/>
    <property type="match status" value="1"/>
</dbReference>
<dbReference type="InterPro" id="IPR003594">
    <property type="entry name" value="HATPase_dom"/>
</dbReference>
<evidence type="ECO:0000256" key="1">
    <source>
        <dbReference type="ARBA" id="ARBA00022553"/>
    </source>
</evidence>
<dbReference type="InterPro" id="IPR001789">
    <property type="entry name" value="Sig_transdc_resp-reg_receiver"/>
</dbReference>
<dbReference type="Gene3D" id="1.10.287.130">
    <property type="match status" value="1"/>
</dbReference>
<dbReference type="SUPFAM" id="SSF55874">
    <property type="entry name" value="ATPase domain of HSP90 chaperone/DNA topoisomerase II/histidine kinase"/>
    <property type="match status" value="1"/>
</dbReference>
<reference evidence="9 10" key="1">
    <citation type="journal article" date="2024" name="Commun. Biol.">
        <title>Comparative genomic analysis of thermophilic fungi reveals convergent evolutionary adaptations and gene losses.</title>
        <authorList>
            <person name="Steindorff A.S."/>
            <person name="Aguilar-Pontes M.V."/>
            <person name="Robinson A.J."/>
            <person name="Andreopoulos B."/>
            <person name="LaButti K."/>
            <person name="Kuo A."/>
            <person name="Mondo S."/>
            <person name="Riley R."/>
            <person name="Otillar R."/>
            <person name="Haridas S."/>
            <person name="Lipzen A."/>
            <person name="Grimwood J."/>
            <person name="Schmutz J."/>
            <person name="Clum A."/>
            <person name="Reid I.D."/>
            <person name="Moisan M.C."/>
            <person name="Butler G."/>
            <person name="Nguyen T.T.M."/>
            <person name="Dewar K."/>
            <person name="Conant G."/>
            <person name="Drula E."/>
            <person name="Henrissat B."/>
            <person name="Hansel C."/>
            <person name="Singer S."/>
            <person name="Hutchinson M.I."/>
            <person name="de Vries R.P."/>
            <person name="Natvig D.O."/>
            <person name="Powell A.J."/>
            <person name="Tsang A."/>
            <person name="Grigoriev I.V."/>
        </authorList>
    </citation>
    <scope>NUCLEOTIDE SEQUENCE [LARGE SCALE GENOMIC DNA]</scope>
    <source>
        <strain evidence="9 10">ATCC 22073</strain>
    </source>
</reference>
<organism evidence="9 10">
    <name type="scientific">Remersonia thermophila</name>
    <dbReference type="NCBI Taxonomy" id="72144"/>
    <lineage>
        <taxon>Eukaryota</taxon>
        <taxon>Fungi</taxon>
        <taxon>Dikarya</taxon>
        <taxon>Ascomycota</taxon>
        <taxon>Pezizomycotina</taxon>
        <taxon>Sordariomycetes</taxon>
        <taxon>Sordariomycetidae</taxon>
        <taxon>Sordariales</taxon>
        <taxon>Sordariales incertae sedis</taxon>
        <taxon>Remersonia</taxon>
    </lineage>
</organism>
<dbReference type="Gene3D" id="3.30.565.10">
    <property type="entry name" value="Histidine kinase-like ATPase, C-terminal domain"/>
    <property type="match status" value="1"/>
</dbReference>
<feature type="domain" description="Histidine kinase" evidence="5">
    <location>
        <begin position="285"/>
        <end position="506"/>
    </location>
</feature>
<dbReference type="InterPro" id="IPR036890">
    <property type="entry name" value="HATPase_C_sf"/>
</dbReference>
<keyword evidence="1 3" id="KW-0597">Phosphoprotein</keyword>
<dbReference type="CDD" id="cd00130">
    <property type="entry name" value="PAS"/>
    <property type="match status" value="1"/>
</dbReference>
<dbReference type="PANTHER" id="PTHR45339">
    <property type="entry name" value="HYBRID SIGNAL TRANSDUCTION HISTIDINE KINASE J"/>
    <property type="match status" value="1"/>
</dbReference>
<evidence type="ECO:0000256" key="4">
    <source>
        <dbReference type="SAM" id="MobiDB-lite"/>
    </source>
</evidence>
<dbReference type="InterPro" id="IPR000014">
    <property type="entry name" value="PAS"/>
</dbReference>
<feature type="domain" description="Response regulatory" evidence="6">
    <location>
        <begin position="560"/>
        <end position="677"/>
    </location>
</feature>
<dbReference type="Pfam" id="PF13426">
    <property type="entry name" value="PAS_9"/>
    <property type="match status" value="1"/>
</dbReference>
<dbReference type="InterPro" id="IPR000700">
    <property type="entry name" value="PAS-assoc_C"/>
</dbReference>
<dbReference type="PRINTS" id="PR00344">
    <property type="entry name" value="BCTRLSENSOR"/>
</dbReference>
<dbReference type="SMART" id="SM00388">
    <property type="entry name" value="HisKA"/>
    <property type="match status" value="1"/>
</dbReference>
<comment type="caution">
    <text evidence="9">The sequence shown here is derived from an EMBL/GenBank/DDBJ whole genome shotgun (WGS) entry which is preliminary data.</text>
</comment>
<feature type="domain" description="PAC" evidence="8">
    <location>
        <begin position="219"/>
        <end position="270"/>
    </location>
</feature>
<dbReference type="SMART" id="SM00387">
    <property type="entry name" value="HATPase_c"/>
    <property type="match status" value="1"/>
</dbReference>
<dbReference type="PROSITE" id="PS50113">
    <property type="entry name" value="PAC"/>
    <property type="match status" value="1"/>
</dbReference>
<dbReference type="PROSITE" id="PS50109">
    <property type="entry name" value="HIS_KIN"/>
    <property type="match status" value="1"/>
</dbReference>
<dbReference type="InterPro" id="IPR004358">
    <property type="entry name" value="Sig_transdc_His_kin-like_C"/>
</dbReference>
<evidence type="ECO:0008006" key="11">
    <source>
        <dbReference type="Google" id="ProtNLM"/>
    </source>
</evidence>
<dbReference type="PANTHER" id="PTHR45339:SF1">
    <property type="entry name" value="HYBRID SIGNAL TRANSDUCTION HISTIDINE KINASE J"/>
    <property type="match status" value="1"/>
</dbReference>
<feature type="domain" description="PAS" evidence="7">
    <location>
        <begin position="144"/>
        <end position="217"/>
    </location>
</feature>
<feature type="compositionally biased region" description="Basic and acidic residues" evidence="4">
    <location>
        <begin position="689"/>
        <end position="699"/>
    </location>
</feature>
<dbReference type="Pfam" id="PF00072">
    <property type="entry name" value="Response_reg"/>
    <property type="match status" value="1"/>
</dbReference>
<dbReference type="RefSeq" id="XP_070867958.1">
    <property type="nucleotide sequence ID" value="XM_071010530.1"/>
</dbReference>
<keyword evidence="2" id="KW-0902">Two-component regulatory system</keyword>
<accession>A0ABR4DI64</accession>
<dbReference type="PROSITE" id="PS50110">
    <property type="entry name" value="RESPONSE_REGULATORY"/>
    <property type="match status" value="1"/>
</dbReference>
<dbReference type="InterPro" id="IPR011006">
    <property type="entry name" value="CheY-like_superfamily"/>
</dbReference>
<name>A0ABR4DI64_9PEZI</name>
<dbReference type="InterPro" id="IPR035965">
    <property type="entry name" value="PAS-like_dom_sf"/>
</dbReference>
<evidence type="ECO:0000256" key="3">
    <source>
        <dbReference type="PROSITE-ProRule" id="PRU00169"/>
    </source>
</evidence>
<dbReference type="Pfam" id="PF02518">
    <property type="entry name" value="HATPase_c"/>
    <property type="match status" value="1"/>
</dbReference>
<evidence type="ECO:0000259" key="8">
    <source>
        <dbReference type="PROSITE" id="PS50113"/>
    </source>
</evidence>
<dbReference type="Proteomes" id="UP001600064">
    <property type="component" value="Unassembled WGS sequence"/>
</dbReference>
<evidence type="ECO:0000313" key="9">
    <source>
        <dbReference type="EMBL" id="KAL2269234.1"/>
    </source>
</evidence>
<dbReference type="SMART" id="SM00091">
    <property type="entry name" value="PAS"/>
    <property type="match status" value="2"/>
</dbReference>
<dbReference type="SUPFAM" id="SSF52172">
    <property type="entry name" value="CheY-like"/>
    <property type="match status" value="1"/>
</dbReference>
<feature type="modified residue" description="4-aspartylphosphate" evidence="3">
    <location>
        <position position="612"/>
    </location>
</feature>
<dbReference type="InterPro" id="IPR003661">
    <property type="entry name" value="HisK_dim/P_dom"/>
</dbReference>
<dbReference type="InterPro" id="IPR005467">
    <property type="entry name" value="His_kinase_dom"/>
</dbReference>
<gene>
    <name evidence="9" type="ORF">VTJ83DRAFT_4080</name>
</gene>
<evidence type="ECO:0000259" key="7">
    <source>
        <dbReference type="PROSITE" id="PS50112"/>
    </source>
</evidence>
<dbReference type="GeneID" id="98125174"/>
<proteinExistence type="predicted"/>
<dbReference type="CDD" id="cd17546">
    <property type="entry name" value="REC_hyHK_CKI1_RcsC-like"/>
    <property type="match status" value="1"/>
</dbReference>
<dbReference type="PROSITE" id="PS50112">
    <property type="entry name" value="PAS"/>
    <property type="match status" value="1"/>
</dbReference>
<evidence type="ECO:0000259" key="5">
    <source>
        <dbReference type="PROSITE" id="PS50109"/>
    </source>
</evidence>
<evidence type="ECO:0000256" key="2">
    <source>
        <dbReference type="ARBA" id="ARBA00023012"/>
    </source>
</evidence>
<dbReference type="CDD" id="cd16922">
    <property type="entry name" value="HATPase_EvgS-ArcB-TorS-like"/>
    <property type="match status" value="1"/>
</dbReference>
<dbReference type="SUPFAM" id="SSF47384">
    <property type="entry name" value="Homodimeric domain of signal transducing histidine kinase"/>
    <property type="match status" value="1"/>
</dbReference>
<dbReference type="InterPro" id="IPR036097">
    <property type="entry name" value="HisK_dim/P_sf"/>
</dbReference>
<dbReference type="SUPFAM" id="SSF55785">
    <property type="entry name" value="PYP-like sensor domain (PAS domain)"/>
    <property type="match status" value="1"/>
</dbReference>
<keyword evidence="10" id="KW-1185">Reference proteome</keyword>
<feature type="region of interest" description="Disordered" evidence="4">
    <location>
        <begin position="689"/>
        <end position="839"/>
    </location>
</feature>
<evidence type="ECO:0000313" key="10">
    <source>
        <dbReference type="Proteomes" id="UP001600064"/>
    </source>
</evidence>
<dbReference type="Gene3D" id="3.30.450.20">
    <property type="entry name" value="PAS domain"/>
    <property type="match status" value="1"/>
</dbReference>
<dbReference type="CDD" id="cd00082">
    <property type="entry name" value="HisKA"/>
    <property type="match status" value="1"/>
</dbReference>
<feature type="compositionally biased region" description="Basic and acidic residues" evidence="4">
    <location>
        <begin position="781"/>
        <end position="801"/>
    </location>
</feature>